<dbReference type="Proteomes" id="UP000515163">
    <property type="component" value="Unplaced"/>
</dbReference>
<feature type="coiled-coil region" evidence="1">
    <location>
        <begin position="291"/>
        <end position="366"/>
    </location>
</feature>
<dbReference type="SUPFAM" id="SSF47473">
    <property type="entry name" value="EF-hand"/>
    <property type="match status" value="1"/>
</dbReference>
<gene>
    <name evidence="4" type="primary">LOC116300694</name>
</gene>
<dbReference type="GeneID" id="116300694"/>
<dbReference type="FunCoup" id="A0A6P8IFF0">
    <property type="interactions" value="307"/>
</dbReference>
<dbReference type="RefSeq" id="XP_031565470.1">
    <property type="nucleotide sequence ID" value="XM_031709610.1"/>
</dbReference>
<dbReference type="InterPro" id="IPR026828">
    <property type="entry name" value="SAPC2_1/2"/>
</dbReference>
<dbReference type="KEGG" id="aten:116300694"/>
<evidence type="ECO:0000259" key="2">
    <source>
        <dbReference type="Pfam" id="PF25825"/>
    </source>
</evidence>
<keyword evidence="3" id="KW-1185">Reference proteome</keyword>
<organism evidence="3 4">
    <name type="scientific">Actinia tenebrosa</name>
    <name type="common">Australian red waratah sea anemone</name>
    <dbReference type="NCBI Taxonomy" id="6105"/>
    <lineage>
        <taxon>Eukaryota</taxon>
        <taxon>Metazoa</taxon>
        <taxon>Cnidaria</taxon>
        <taxon>Anthozoa</taxon>
        <taxon>Hexacorallia</taxon>
        <taxon>Actiniaria</taxon>
        <taxon>Actiniidae</taxon>
        <taxon>Actinia</taxon>
    </lineage>
</organism>
<evidence type="ECO:0000313" key="3">
    <source>
        <dbReference type="Proteomes" id="UP000515163"/>
    </source>
</evidence>
<dbReference type="OrthoDB" id="10035013at2759"/>
<dbReference type="InterPro" id="IPR011992">
    <property type="entry name" value="EF-hand-dom_pair"/>
</dbReference>
<accession>A0A6P8IFF0</accession>
<keyword evidence="1" id="KW-0175">Coiled coil</keyword>
<proteinExistence type="predicted"/>
<dbReference type="InterPro" id="IPR057953">
    <property type="entry name" value="SAPC2_N"/>
</dbReference>
<dbReference type="Pfam" id="PF25825">
    <property type="entry name" value="SAPC2_N"/>
    <property type="match status" value="1"/>
</dbReference>
<evidence type="ECO:0000313" key="4">
    <source>
        <dbReference type="RefSeq" id="XP_031565470.1"/>
    </source>
</evidence>
<evidence type="ECO:0000256" key="1">
    <source>
        <dbReference type="SAM" id="Coils"/>
    </source>
</evidence>
<dbReference type="InParanoid" id="A0A6P8IFF0"/>
<feature type="domain" description="Suppressor APC" evidence="2">
    <location>
        <begin position="38"/>
        <end position="110"/>
    </location>
</feature>
<dbReference type="PANTHER" id="PTHR14907:SF2">
    <property type="entry name" value="SUPPRESSOR APC DOMAIN-CONTAINING PROTEIN 2"/>
    <property type="match status" value="1"/>
</dbReference>
<reference evidence="4" key="1">
    <citation type="submission" date="2025-08" db="UniProtKB">
        <authorList>
            <consortium name="RefSeq"/>
        </authorList>
    </citation>
    <scope>IDENTIFICATION</scope>
    <source>
        <tissue evidence="4">Tentacle</tissue>
    </source>
</reference>
<name>A0A6P8IFF0_ACTTE</name>
<protein>
    <submittedName>
        <fullName evidence="4">Uncharacterized protein LOC116300694</fullName>
    </submittedName>
</protein>
<sequence>MKSSIAEAENSCFFHPEDRNGCPGSISESLLDVDTKKELPKEFANYLRSLFDILDQDHCGYIKLTDIENYWDVKGPSFSAMIDYLRQCSPDNGLINFDTLCTGLKFVVHTPNITSHSIQKDHDWTSDSSEDSFRLHDFETKEQLLRKLQPKLVPEEPKDTSLMVNATKTTLASNQTGSTSKVYFVAKELSSSTAQHEQDGLRGGGTNTVLARERIDMKIRSNQVEEELQVLKEGLNVIEKARKWYFKRFTAVQEENLLLQQSDKNSLEQFQYEMLLHKTRRKELNLNETVFKCYKKNIQELNKYMKELIENPHELLNISNSMDECSSTREQLQQLNHDLLEKNSRIAQLEKEKSVLIRDLFQAKAAAGLGNVNK</sequence>
<dbReference type="AlphaFoldDB" id="A0A6P8IFF0"/>
<dbReference type="PANTHER" id="PTHR14907">
    <property type="entry name" value="FI14130P"/>
    <property type="match status" value="1"/>
</dbReference>